<evidence type="ECO:0000259" key="1">
    <source>
        <dbReference type="Pfam" id="PF13508"/>
    </source>
</evidence>
<dbReference type="AlphaFoldDB" id="A0A091C591"/>
<evidence type="ECO:0000313" key="2">
    <source>
        <dbReference type="EMBL" id="KFN92079.1"/>
    </source>
</evidence>
<dbReference type="RefSeq" id="WP_231557692.1">
    <property type="nucleotide sequence ID" value="NZ_JPVU01000111.1"/>
</dbReference>
<dbReference type="InterPro" id="IPR016181">
    <property type="entry name" value="Acyl_CoA_acyltransferase"/>
</dbReference>
<dbReference type="Pfam" id="PF13508">
    <property type="entry name" value="Acetyltransf_7"/>
    <property type="match status" value="1"/>
</dbReference>
<dbReference type="InterPro" id="IPR000182">
    <property type="entry name" value="GNAT_dom"/>
</dbReference>
<reference evidence="2 3" key="1">
    <citation type="submission" date="2014-08" db="EMBL/GenBank/DDBJ databases">
        <title>Genome sequence of Tetragenococcus muriaticus.</title>
        <authorList>
            <person name="Chuea-nongthon C."/>
            <person name="Rodtong S."/>
            <person name="Yongsawatdigul J."/>
            <person name="Steele J.L."/>
            <person name="Liu X.-y."/>
            <person name="Speers J."/>
            <person name="Glasner J.D."/>
            <person name="Neeno-Eckwall E.C."/>
        </authorList>
    </citation>
    <scope>NUCLEOTIDE SEQUENCE [LARGE SCALE GENOMIC DNA]</scope>
    <source>
        <strain evidence="2 3">PMC-11-5</strain>
    </source>
</reference>
<dbReference type="Gene3D" id="3.40.630.30">
    <property type="match status" value="1"/>
</dbReference>
<gene>
    <name evidence="2" type="ORF">TMUPMC115_1099</name>
</gene>
<protein>
    <recommendedName>
        <fullName evidence="1">N-acetyltransferase domain-containing protein</fullName>
    </recommendedName>
</protein>
<proteinExistence type="predicted"/>
<organism evidence="2 3">
    <name type="scientific">Tetragenococcus muriaticus PMC-11-5</name>
    <dbReference type="NCBI Taxonomy" id="1302649"/>
    <lineage>
        <taxon>Bacteria</taxon>
        <taxon>Bacillati</taxon>
        <taxon>Bacillota</taxon>
        <taxon>Bacilli</taxon>
        <taxon>Lactobacillales</taxon>
        <taxon>Enterococcaceae</taxon>
        <taxon>Tetragenococcus</taxon>
    </lineage>
</organism>
<name>A0A091C591_9ENTE</name>
<dbReference type="Proteomes" id="UP000029380">
    <property type="component" value="Unassembled WGS sequence"/>
</dbReference>
<sequence>MLFIAPTFIGQGYGTAILQELILNHGVTLVDVNEQNPAAKKFYFKNWL</sequence>
<accession>A0A091C591</accession>
<dbReference type="PATRIC" id="fig|1302649.3.peg.1100"/>
<dbReference type="SUPFAM" id="SSF55729">
    <property type="entry name" value="Acyl-CoA N-acyltransferases (Nat)"/>
    <property type="match status" value="1"/>
</dbReference>
<comment type="caution">
    <text evidence="2">The sequence shown here is derived from an EMBL/GenBank/DDBJ whole genome shotgun (WGS) entry which is preliminary data.</text>
</comment>
<dbReference type="GO" id="GO:0016747">
    <property type="term" value="F:acyltransferase activity, transferring groups other than amino-acyl groups"/>
    <property type="evidence" value="ECO:0007669"/>
    <property type="project" value="InterPro"/>
</dbReference>
<evidence type="ECO:0000313" key="3">
    <source>
        <dbReference type="Proteomes" id="UP000029380"/>
    </source>
</evidence>
<feature type="domain" description="N-acetyltransferase" evidence="1">
    <location>
        <begin position="2"/>
        <end position="45"/>
    </location>
</feature>
<dbReference type="EMBL" id="JPVU01000111">
    <property type="protein sequence ID" value="KFN92079.1"/>
    <property type="molecule type" value="Genomic_DNA"/>
</dbReference>